<organism evidence="2">
    <name type="scientific">Anguilla anguilla</name>
    <name type="common">European freshwater eel</name>
    <name type="synonym">Muraena anguilla</name>
    <dbReference type="NCBI Taxonomy" id="7936"/>
    <lineage>
        <taxon>Eukaryota</taxon>
        <taxon>Metazoa</taxon>
        <taxon>Chordata</taxon>
        <taxon>Craniata</taxon>
        <taxon>Vertebrata</taxon>
        <taxon>Euteleostomi</taxon>
        <taxon>Actinopterygii</taxon>
        <taxon>Neopterygii</taxon>
        <taxon>Teleostei</taxon>
        <taxon>Anguilliformes</taxon>
        <taxon>Anguillidae</taxon>
        <taxon>Anguilla</taxon>
    </lineage>
</organism>
<proteinExistence type="predicted"/>
<feature type="compositionally biased region" description="Polar residues" evidence="1">
    <location>
        <begin position="1"/>
        <end position="13"/>
    </location>
</feature>
<accession>A0A0E9VGN6</accession>
<feature type="compositionally biased region" description="Basic and acidic residues" evidence="1">
    <location>
        <begin position="21"/>
        <end position="31"/>
    </location>
</feature>
<feature type="region of interest" description="Disordered" evidence="1">
    <location>
        <begin position="1"/>
        <end position="31"/>
    </location>
</feature>
<evidence type="ECO:0000256" key="1">
    <source>
        <dbReference type="SAM" id="MobiDB-lite"/>
    </source>
</evidence>
<protein>
    <submittedName>
        <fullName evidence="2">Uncharacterized protein</fullName>
    </submittedName>
</protein>
<dbReference type="AlphaFoldDB" id="A0A0E9VGN6"/>
<reference evidence="2" key="2">
    <citation type="journal article" date="2015" name="Fish Shellfish Immunol.">
        <title>Early steps in the European eel (Anguilla anguilla)-Vibrio vulnificus interaction in the gills: Role of the RtxA13 toxin.</title>
        <authorList>
            <person name="Callol A."/>
            <person name="Pajuelo D."/>
            <person name="Ebbesson L."/>
            <person name="Teles M."/>
            <person name="MacKenzie S."/>
            <person name="Amaro C."/>
        </authorList>
    </citation>
    <scope>NUCLEOTIDE SEQUENCE</scope>
</reference>
<evidence type="ECO:0000313" key="2">
    <source>
        <dbReference type="EMBL" id="JAH77186.1"/>
    </source>
</evidence>
<reference evidence="2" key="1">
    <citation type="submission" date="2014-11" db="EMBL/GenBank/DDBJ databases">
        <authorList>
            <person name="Amaro Gonzalez C."/>
        </authorList>
    </citation>
    <scope>NUCLEOTIDE SEQUENCE</scope>
</reference>
<sequence>MYQDSFSLQSTKCTGLFGQPEKNRTTEKDRR</sequence>
<name>A0A0E9VGN6_ANGAN</name>
<dbReference type="EMBL" id="GBXM01031391">
    <property type="protein sequence ID" value="JAH77186.1"/>
    <property type="molecule type" value="Transcribed_RNA"/>
</dbReference>